<name>A0A7C3KQE5_DICTH</name>
<evidence type="ECO:0000256" key="16">
    <source>
        <dbReference type="ARBA" id="ARBA00047415"/>
    </source>
</evidence>
<keyword evidence="7 17" id="KW-0819">tRNA processing</keyword>
<dbReference type="GO" id="GO:0051539">
    <property type="term" value="F:4 iron, 4 sulfur cluster binding"/>
    <property type="evidence" value="ECO:0007669"/>
    <property type="project" value="UniProtKB-UniRule"/>
</dbReference>
<dbReference type="AlphaFoldDB" id="A0A7C3KQE5"/>
<comment type="pathway">
    <text evidence="2 17">tRNA modification; tRNA-queuosine biosynthesis.</text>
</comment>
<evidence type="ECO:0000256" key="8">
    <source>
        <dbReference type="ARBA" id="ARBA00022723"/>
    </source>
</evidence>
<keyword evidence="11 17" id="KW-0408">Iron</keyword>
<evidence type="ECO:0000256" key="11">
    <source>
        <dbReference type="ARBA" id="ARBA00023004"/>
    </source>
</evidence>
<organism evidence="18">
    <name type="scientific">Dictyoglomus thermophilum</name>
    <dbReference type="NCBI Taxonomy" id="14"/>
    <lineage>
        <taxon>Bacteria</taxon>
        <taxon>Pseudomonadati</taxon>
        <taxon>Dictyoglomota</taxon>
        <taxon>Dictyoglomia</taxon>
        <taxon>Dictyoglomales</taxon>
        <taxon>Dictyoglomaceae</taxon>
        <taxon>Dictyoglomus</taxon>
    </lineage>
</organism>
<evidence type="ECO:0000256" key="1">
    <source>
        <dbReference type="ARBA" id="ARBA00002268"/>
    </source>
</evidence>
<dbReference type="UniPathway" id="UPA00392"/>
<evidence type="ECO:0000256" key="3">
    <source>
        <dbReference type="ARBA" id="ARBA00008207"/>
    </source>
</evidence>
<comment type="function">
    <text evidence="1 17">Catalyzes the conversion of epoxyqueuosine (oQ) to queuosine (Q), which is a hypermodified base found in the wobble positions of tRNA(Asp), tRNA(Asn), tRNA(His) and tRNA(Tyr).</text>
</comment>
<feature type="binding site" evidence="17">
    <location>
        <position position="86"/>
    </location>
    <ligand>
        <name>[4Fe-4S] cluster</name>
        <dbReference type="ChEBI" id="CHEBI:49883"/>
    </ligand>
</feature>
<evidence type="ECO:0000256" key="5">
    <source>
        <dbReference type="ARBA" id="ARBA00016895"/>
    </source>
</evidence>
<keyword evidence="13 17" id="KW-1015">Disulfide bond</keyword>
<dbReference type="EC" id="1.17.99.6" evidence="4 17"/>
<dbReference type="Pfam" id="PF02677">
    <property type="entry name" value="QueH"/>
    <property type="match status" value="1"/>
</dbReference>
<evidence type="ECO:0000256" key="2">
    <source>
        <dbReference type="ARBA" id="ARBA00004691"/>
    </source>
</evidence>
<evidence type="ECO:0000313" key="18">
    <source>
        <dbReference type="EMBL" id="HGK23272.1"/>
    </source>
</evidence>
<proteinExistence type="inferred from homology"/>
<dbReference type="HAMAP" id="MF_02089">
    <property type="entry name" value="QueH"/>
    <property type="match status" value="1"/>
</dbReference>
<keyword evidence="8 17" id="KW-0479">Metal-binding</keyword>
<evidence type="ECO:0000256" key="4">
    <source>
        <dbReference type="ARBA" id="ARBA00012622"/>
    </source>
</evidence>
<evidence type="ECO:0000256" key="10">
    <source>
        <dbReference type="ARBA" id="ARBA00023002"/>
    </source>
</evidence>
<dbReference type="InterPro" id="IPR003828">
    <property type="entry name" value="QueH"/>
</dbReference>
<dbReference type="PANTHER" id="PTHR36701">
    <property type="entry name" value="EPOXYQUEUOSINE REDUCTASE QUEH"/>
    <property type="match status" value="1"/>
</dbReference>
<dbReference type="EMBL" id="DTDV01000007">
    <property type="protein sequence ID" value="HGK23272.1"/>
    <property type="molecule type" value="Genomic_DNA"/>
</dbReference>
<feature type="disulfide bond" description="Redox-active" evidence="17">
    <location>
        <begin position="166"/>
        <end position="168"/>
    </location>
</feature>
<dbReference type="GO" id="GO:0046872">
    <property type="term" value="F:metal ion binding"/>
    <property type="evidence" value="ECO:0007669"/>
    <property type="project" value="UniProtKB-KW"/>
</dbReference>
<evidence type="ECO:0000256" key="7">
    <source>
        <dbReference type="ARBA" id="ARBA00022694"/>
    </source>
</evidence>
<feature type="binding site" evidence="17">
    <location>
        <position position="12"/>
    </location>
    <ligand>
        <name>[4Fe-4S] cluster</name>
        <dbReference type="ChEBI" id="CHEBI:49883"/>
    </ligand>
</feature>
<keyword evidence="6 17" id="KW-0004">4Fe-4S</keyword>
<reference evidence="18" key="1">
    <citation type="journal article" date="2020" name="mSystems">
        <title>Genome- and Community-Level Interaction Insights into Carbon Utilization and Element Cycling Functions of Hydrothermarchaeota in Hydrothermal Sediment.</title>
        <authorList>
            <person name="Zhou Z."/>
            <person name="Liu Y."/>
            <person name="Xu W."/>
            <person name="Pan J."/>
            <person name="Luo Z.H."/>
            <person name="Li M."/>
        </authorList>
    </citation>
    <scope>NUCLEOTIDE SEQUENCE [LARGE SCALE GENOMIC DNA]</scope>
    <source>
        <strain evidence="18">SpSt-70</strain>
    </source>
</reference>
<feature type="binding site" evidence="17">
    <location>
        <position position="89"/>
    </location>
    <ligand>
        <name>[4Fe-4S] cluster</name>
        <dbReference type="ChEBI" id="CHEBI:49883"/>
    </ligand>
</feature>
<gene>
    <name evidence="17" type="primary">queH</name>
    <name evidence="18" type="ORF">ENU78_02305</name>
</gene>
<sequence length="182" mass="22018">MTNKKIFIHICCAPCLTYPLKVLREKNFDVTGFWYNPNIHPYTEYLMRLNTLKDFAEKQNLPVVYEDDYALEEFIRQVVYREKERCPVCYYMRLKKTVEKAKELGFNLFSTTMLVSPYQKHDLIKDIANYLANEYKIEFYYEDFRVGYREGVNLSKEYGLYRQKYCGCIYSEKDRYYKGGKK</sequence>
<dbReference type="RefSeq" id="WP_149122541.1">
    <property type="nucleotide sequence ID" value="NZ_VTFL01000001.1"/>
</dbReference>
<accession>A0A7C3KQE5</accession>
<evidence type="ECO:0000256" key="17">
    <source>
        <dbReference type="HAMAP-Rule" id="MF_02089"/>
    </source>
</evidence>
<protein>
    <recommendedName>
        <fullName evidence="5 17">Epoxyqueuosine reductase QueH</fullName>
        <ecNumber evidence="4 17">1.17.99.6</ecNumber>
    </recommendedName>
    <alternativeName>
        <fullName evidence="15 17">Queuosine biosynthesis protein QueH</fullName>
    </alternativeName>
</protein>
<evidence type="ECO:0000256" key="14">
    <source>
        <dbReference type="ARBA" id="ARBA00023284"/>
    </source>
</evidence>
<dbReference type="PANTHER" id="PTHR36701:SF1">
    <property type="entry name" value="EPOXYQUEUOSINE REDUCTASE QUEH"/>
    <property type="match status" value="1"/>
</dbReference>
<evidence type="ECO:0000256" key="15">
    <source>
        <dbReference type="ARBA" id="ARBA00031446"/>
    </source>
</evidence>
<evidence type="ECO:0000256" key="9">
    <source>
        <dbReference type="ARBA" id="ARBA00022785"/>
    </source>
</evidence>
<dbReference type="GO" id="GO:0052693">
    <property type="term" value="F:epoxyqueuosine reductase activity"/>
    <property type="evidence" value="ECO:0007669"/>
    <property type="project" value="UniProtKB-UniRule"/>
</dbReference>
<keyword evidence="9 17" id="KW-0671">Queuosine biosynthesis</keyword>
<evidence type="ECO:0000256" key="6">
    <source>
        <dbReference type="ARBA" id="ARBA00022485"/>
    </source>
</evidence>
<keyword evidence="14 17" id="KW-0676">Redox-active center</keyword>
<evidence type="ECO:0000256" key="12">
    <source>
        <dbReference type="ARBA" id="ARBA00023014"/>
    </source>
</evidence>
<evidence type="ECO:0000256" key="13">
    <source>
        <dbReference type="ARBA" id="ARBA00023157"/>
    </source>
</evidence>
<comment type="similarity">
    <text evidence="3 17">Belongs to the QueH family.</text>
</comment>
<comment type="catalytic activity">
    <reaction evidence="16 17">
        <text>epoxyqueuosine(34) in tRNA + AH2 = queuosine(34) in tRNA + A + H2O</text>
        <dbReference type="Rhea" id="RHEA:32159"/>
        <dbReference type="Rhea" id="RHEA-COMP:18571"/>
        <dbReference type="Rhea" id="RHEA-COMP:18582"/>
        <dbReference type="ChEBI" id="CHEBI:13193"/>
        <dbReference type="ChEBI" id="CHEBI:15377"/>
        <dbReference type="ChEBI" id="CHEBI:17499"/>
        <dbReference type="ChEBI" id="CHEBI:194431"/>
        <dbReference type="ChEBI" id="CHEBI:194443"/>
        <dbReference type="EC" id="1.17.99.6"/>
    </reaction>
</comment>
<keyword evidence="12 17" id="KW-0411">Iron-sulfur</keyword>
<dbReference type="GO" id="GO:0008616">
    <property type="term" value="P:tRNA queuosine(34) biosynthetic process"/>
    <property type="evidence" value="ECO:0007669"/>
    <property type="project" value="UniProtKB-UniRule"/>
</dbReference>
<keyword evidence="10 17" id="KW-0560">Oxidoreductase</keyword>
<comment type="caution">
    <text evidence="18">The sequence shown here is derived from an EMBL/GenBank/DDBJ whole genome shotgun (WGS) entry which is preliminary data.</text>
</comment>
<feature type="binding site" evidence="17">
    <location>
        <position position="11"/>
    </location>
    <ligand>
        <name>[4Fe-4S] cluster</name>
        <dbReference type="ChEBI" id="CHEBI:49883"/>
    </ligand>
</feature>